<organism evidence="1 2">
    <name type="scientific">Cichorium intybus</name>
    <name type="common">Chicory</name>
    <dbReference type="NCBI Taxonomy" id="13427"/>
    <lineage>
        <taxon>Eukaryota</taxon>
        <taxon>Viridiplantae</taxon>
        <taxon>Streptophyta</taxon>
        <taxon>Embryophyta</taxon>
        <taxon>Tracheophyta</taxon>
        <taxon>Spermatophyta</taxon>
        <taxon>Magnoliopsida</taxon>
        <taxon>eudicotyledons</taxon>
        <taxon>Gunneridae</taxon>
        <taxon>Pentapetalae</taxon>
        <taxon>asterids</taxon>
        <taxon>campanulids</taxon>
        <taxon>Asterales</taxon>
        <taxon>Asteraceae</taxon>
        <taxon>Cichorioideae</taxon>
        <taxon>Cichorieae</taxon>
        <taxon>Cichoriinae</taxon>
        <taxon>Cichorium</taxon>
    </lineage>
</organism>
<gene>
    <name evidence="1" type="ORF">L2E82_02079</name>
</gene>
<comment type="caution">
    <text evidence="1">The sequence shown here is derived from an EMBL/GenBank/DDBJ whole genome shotgun (WGS) entry which is preliminary data.</text>
</comment>
<name>A0ACB9H176_CICIN</name>
<keyword evidence="2" id="KW-1185">Reference proteome</keyword>
<reference evidence="2" key="1">
    <citation type="journal article" date="2022" name="Mol. Ecol. Resour.">
        <title>The genomes of chicory, endive, great burdock and yacon provide insights into Asteraceae palaeo-polyploidization history and plant inulin production.</title>
        <authorList>
            <person name="Fan W."/>
            <person name="Wang S."/>
            <person name="Wang H."/>
            <person name="Wang A."/>
            <person name="Jiang F."/>
            <person name="Liu H."/>
            <person name="Zhao H."/>
            <person name="Xu D."/>
            <person name="Zhang Y."/>
        </authorList>
    </citation>
    <scope>NUCLEOTIDE SEQUENCE [LARGE SCALE GENOMIC DNA]</scope>
    <source>
        <strain evidence="2">cv. Punajuju</strain>
    </source>
</reference>
<reference evidence="1 2" key="2">
    <citation type="journal article" date="2022" name="Mol. Ecol. Resour.">
        <title>The genomes of chicory, endive, great burdock and yacon provide insights into Asteraceae paleo-polyploidization history and plant inulin production.</title>
        <authorList>
            <person name="Fan W."/>
            <person name="Wang S."/>
            <person name="Wang H."/>
            <person name="Wang A."/>
            <person name="Jiang F."/>
            <person name="Liu H."/>
            <person name="Zhao H."/>
            <person name="Xu D."/>
            <person name="Zhang Y."/>
        </authorList>
    </citation>
    <scope>NUCLEOTIDE SEQUENCE [LARGE SCALE GENOMIC DNA]</scope>
    <source>
        <strain evidence="2">cv. Punajuju</strain>
        <tissue evidence="1">Leaves</tissue>
    </source>
</reference>
<evidence type="ECO:0000313" key="1">
    <source>
        <dbReference type="EMBL" id="KAI3789287.1"/>
    </source>
</evidence>
<accession>A0ACB9H176</accession>
<dbReference type="EMBL" id="CM042009">
    <property type="protein sequence ID" value="KAI3789287.1"/>
    <property type="molecule type" value="Genomic_DNA"/>
</dbReference>
<protein>
    <submittedName>
        <fullName evidence="1">Uncharacterized protein</fullName>
    </submittedName>
</protein>
<evidence type="ECO:0000313" key="2">
    <source>
        <dbReference type="Proteomes" id="UP001055811"/>
    </source>
</evidence>
<proteinExistence type="predicted"/>
<dbReference type="Proteomes" id="UP001055811">
    <property type="component" value="Linkage Group LG01"/>
</dbReference>
<sequence length="624" mass="69358">MPSFSPPFSVTVHKTSTPSSSSAAKIMPVILFIIIILAVLFFISGLLHLLVRFLTKYHSSSNLSKFCEMDKLRLLPTCNHVFHMNWIDTWLLSNSTCPLCRNTLYNPGISIDNPIFEFDEMREVDESGVVSSQKTIEPEHIIAEKGVFLVRLGKFRKLIEGEEVTGVFHKEMGSGSTFILFVCISHIFAINGEVSPRKALQIIIGGGYDPPSPEYQYRAPPPTPSCPPPPSPNPPSPPPPSPLPPPDGFESELLRQAYKVIQAFKKKVTIDPTGITKTWNGRNICRDYKGFVCDTVPDVKLKTIAGVNFNNRNLYGPNLTLTEFLSGLKDLAFFHANSNNFTGAIPANIGTLRYLYELDLSNNKFSGNFPYQVLRAKNLVFLDLRFNSFIGVVPPQVFLLDLDLLFINNNNFKQKLPENLGSTPALYLTLANNKFVGGIPRSIGQASDTLLEVLFLNNQLTGCLPYEIGLLKKSTVFDVGFNRLTGPIPHSFQCLQKMELLNLAQNKFYGDVPEAVCSLPNLSNFTLSYNYFTQVGPQCRKLIKNGVLDIKMNCVFDLPNQRSLADCAHFFLNLPSCPDEKSLTYVPCSKGYSNNLSESSHVQWDTPSPAPAPQGRSYGALSPH</sequence>